<proteinExistence type="predicted"/>
<dbReference type="Proteomes" id="UP001496627">
    <property type="component" value="Unassembled WGS sequence"/>
</dbReference>
<dbReference type="EMBL" id="JBEAAL010000004">
    <property type="protein sequence ID" value="MEQ1404972.1"/>
    <property type="molecule type" value="Genomic_DNA"/>
</dbReference>
<organism evidence="1 2">
    <name type="scientific">Neorhizobium phenanthreniclasticum</name>
    <dbReference type="NCBI Taxonomy" id="3157917"/>
    <lineage>
        <taxon>Bacteria</taxon>
        <taxon>Pseudomonadati</taxon>
        <taxon>Pseudomonadota</taxon>
        <taxon>Alphaproteobacteria</taxon>
        <taxon>Hyphomicrobiales</taxon>
        <taxon>Rhizobiaceae</taxon>
        <taxon>Rhizobium/Agrobacterium group</taxon>
        <taxon>Neorhizobium</taxon>
    </lineage>
</organism>
<name>A0ABV0LZE8_9HYPH</name>
<evidence type="ECO:0008006" key="3">
    <source>
        <dbReference type="Google" id="ProtNLM"/>
    </source>
</evidence>
<comment type="caution">
    <text evidence="1">The sequence shown here is derived from an EMBL/GenBank/DDBJ whole genome shotgun (WGS) entry which is preliminary data.</text>
</comment>
<evidence type="ECO:0000313" key="2">
    <source>
        <dbReference type="Proteomes" id="UP001496627"/>
    </source>
</evidence>
<accession>A0ABV0LZE8</accession>
<reference evidence="1 2" key="1">
    <citation type="submission" date="2024-05" db="EMBL/GenBank/DDBJ databases">
        <title>Neorhizobium sp. Rsf11, a plant growth promoting and heavy metal resistant PAH-degrader.</title>
        <authorList>
            <person name="Golubev S.N."/>
            <person name="Muratova A.Y."/>
            <person name="Markelova M.I."/>
        </authorList>
    </citation>
    <scope>NUCLEOTIDE SEQUENCE [LARGE SCALE GENOMIC DNA]</scope>
    <source>
        <strain evidence="1 2">Rsf11</strain>
    </source>
</reference>
<gene>
    <name evidence="1" type="ORF">ABK249_08510</name>
</gene>
<protein>
    <recommendedName>
        <fullName evidence="3">Cytochrome c domain-containing protein</fullName>
    </recommendedName>
</protein>
<evidence type="ECO:0000313" key="1">
    <source>
        <dbReference type="EMBL" id="MEQ1404972.1"/>
    </source>
</evidence>
<keyword evidence="2" id="KW-1185">Reference proteome</keyword>
<dbReference type="RefSeq" id="WP_348862576.1">
    <property type="nucleotide sequence ID" value="NZ_JBEAAL010000004.1"/>
</dbReference>
<sequence length="637" mass="69438">MKRASAVTHGRAPPATRRAPVAIAGLFFVLVVTGSPATPASVGDEIGTSVFAPEDNRRFGEIVEAWNADILWEPAAVSQDPITKFGDEARAVFGPIPPGDCNAPDSRRLILEVDGNSVDLAPNLSKPGFPLEFEHRDVDGNLVRRTTSLPKCDKPSLAASAYCAMNSRLAHVSLNHVSWTFLCRKSSSSLEVDNIEYWRSSDPRFALYGAIGFNDLTGEIAFIDGRKDRDTFDWSTPFVPPGGQSYSDVAGRASARELYDKTFKVDCHACHDNKKPYVIDPHVKQARVAYASGDADGRAAAFAPGKFLPGRTARAEAPFRVIGSGYTAGRAFEMTRAKAVGFPGHPCTSCHSLTTLETGRRFAADAVGKMPTIARPTPGQLDALFEQKVLLTNVKNHRTDWALRSGTGKLYPWMPPANGGELSTSSPEISDEDWNRLSQCLWDAGGEECGYQSLYTACPAPDKDGDGFDAKDFTTEVNWQPQDRERPALRLKWRYWNGYGEVPTRDDVRFNVAVIVTDLPPDARLPFDFEFPPVPAAKGSQFTTTRGEVGVSGSAIVLKNASFAGHKKWTDPSPAIAMRDYAIDVPAVCGKRYLFRVLPKRFCFDYSGVVYGSGYTVHADIACGGSASPLKPSYRSK</sequence>